<sequence>MHAREVLCTKERENDTIVVSFLCYMLEYSNPFASIFQSEICKITDQYIKQFRLESRREFDRECFEEAVRELTLEFRSKGEKARRHLLLDRFFDAFFPSSEHSNTDFFERFAMRPIELFQQEISDAVFNANTQKIDVDSRRMGLAISNVSVRQYGPSGLYHVPPGVFMQKNLEEQDVIVSTDFSSCRAVAGVDINGRAMFSHITTGHKEDQLIEMFRNDFGTGDLYYMYPHESLRPEADEETVAARDARTKEFQERANRFGLIPIFYQEVSGRPFSLNFSDIRGTTISLSKNGIQMIGSDYKSIDAGYGKRRRMHLLREETRMDIPFSS</sequence>
<name>A0A0G0WP75_9BACT</name>
<evidence type="ECO:0000313" key="2">
    <source>
        <dbReference type="Proteomes" id="UP000034616"/>
    </source>
</evidence>
<protein>
    <submittedName>
        <fullName evidence="1">Uncharacterized protein</fullName>
    </submittedName>
</protein>
<gene>
    <name evidence="1" type="ORF">UU35_C0016G0022</name>
</gene>
<accession>A0A0G0WP75</accession>
<reference evidence="1 2" key="1">
    <citation type="journal article" date="2015" name="Nature">
        <title>rRNA introns, odd ribosomes, and small enigmatic genomes across a large radiation of phyla.</title>
        <authorList>
            <person name="Brown C.T."/>
            <person name="Hug L.A."/>
            <person name="Thomas B.C."/>
            <person name="Sharon I."/>
            <person name="Castelle C.J."/>
            <person name="Singh A."/>
            <person name="Wilkins M.J."/>
            <person name="Williams K.H."/>
            <person name="Banfield J.F."/>
        </authorList>
    </citation>
    <scope>NUCLEOTIDE SEQUENCE [LARGE SCALE GENOMIC DNA]</scope>
</reference>
<proteinExistence type="predicted"/>
<organism evidence="1 2">
    <name type="scientific">Candidatus Uhrbacteria bacterium GW2011_GWC2_41_11</name>
    <dbReference type="NCBI Taxonomy" id="1618985"/>
    <lineage>
        <taxon>Bacteria</taxon>
        <taxon>Candidatus Uhriibacteriota</taxon>
    </lineage>
</organism>
<dbReference type="AlphaFoldDB" id="A0A0G0WP75"/>
<comment type="caution">
    <text evidence="1">The sequence shown here is derived from an EMBL/GenBank/DDBJ whole genome shotgun (WGS) entry which is preliminary data.</text>
</comment>
<evidence type="ECO:0000313" key="1">
    <source>
        <dbReference type="EMBL" id="KKR86275.1"/>
    </source>
</evidence>
<dbReference type="Proteomes" id="UP000034616">
    <property type="component" value="Unassembled WGS sequence"/>
</dbReference>
<dbReference type="EMBL" id="LCAH01000016">
    <property type="protein sequence ID" value="KKR86275.1"/>
    <property type="molecule type" value="Genomic_DNA"/>
</dbReference>